<dbReference type="Proteomes" id="UP000548582">
    <property type="component" value="Unassembled WGS sequence"/>
</dbReference>
<keyword evidence="3" id="KW-1185">Reference proteome</keyword>
<dbReference type="EMBL" id="JABBKX010000002">
    <property type="protein sequence ID" value="NMJ41141.1"/>
    <property type="molecule type" value="Genomic_DNA"/>
</dbReference>
<evidence type="ECO:0000256" key="1">
    <source>
        <dbReference type="SAM" id="MobiDB-lite"/>
    </source>
</evidence>
<reference evidence="2 3" key="1">
    <citation type="submission" date="2020-03" db="EMBL/GenBank/DDBJ databases">
        <authorList>
            <person name="Sun Q."/>
        </authorList>
    </citation>
    <scope>NUCLEOTIDE SEQUENCE [LARGE SCALE GENOMIC DNA]</scope>
    <source>
        <strain evidence="2 3">JC162</strain>
    </source>
</reference>
<protein>
    <submittedName>
        <fullName evidence="2">DUF2252 domain-containing protein</fullName>
    </submittedName>
</protein>
<dbReference type="InterPro" id="IPR018721">
    <property type="entry name" value="DUF2252"/>
</dbReference>
<accession>A0A848E9J6</accession>
<comment type="caution">
    <text evidence="2">The sequence shown here is derived from an EMBL/GenBank/DDBJ whole genome shotgun (WGS) entry which is preliminary data.</text>
</comment>
<evidence type="ECO:0000313" key="3">
    <source>
        <dbReference type="Proteomes" id="UP000548582"/>
    </source>
</evidence>
<dbReference type="AlphaFoldDB" id="A0A848E9J6"/>
<dbReference type="RefSeq" id="WP_170053376.1">
    <property type="nucleotide sequence ID" value="NZ_JABBKX010000002.1"/>
</dbReference>
<name>A0A848E9J6_9PROT</name>
<feature type="compositionally biased region" description="Low complexity" evidence="1">
    <location>
        <begin position="11"/>
        <end position="26"/>
    </location>
</feature>
<dbReference type="PANTHER" id="PTHR39441:SF1">
    <property type="entry name" value="DUF2252 DOMAIN-CONTAINING PROTEIN"/>
    <property type="match status" value="1"/>
</dbReference>
<gene>
    <name evidence="2" type="ORF">GWK16_07815</name>
</gene>
<feature type="region of interest" description="Disordered" evidence="1">
    <location>
        <begin position="1"/>
        <end position="32"/>
    </location>
</feature>
<dbReference type="PANTHER" id="PTHR39441">
    <property type="entry name" value="DUF2252 DOMAIN-CONTAINING PROTEIN"/>
    <property type="match status" value="1"/>
</dbReference>
<sequence>MKKSSKSRNGSKPATTPSPASPGPRATEAHPHALDERLAAGKALRERVARDAHAAWKRPANRFDPVALMQQSDPERLPELVPIRYGRMLASPFAFYRGSAAIMAADLAGTPASELRVQACGDCHLMNFGGFATPERNILFDINDFDETLPAPWEWDVKRLSASFVLAARSLNMKDSVGRDAAAAAARSYRKRLREFAEMHPLDVWYAQVTAEAVLDTLPAARRDLLAARLTKAQAGTGSELDFPKLAGVVGGRTAIRDAPPLIFHPEEARAPEFGAVLDQVFAAYRETLPDDRRVLLDRYRVVDAAIKVVGVGSVGRRCWIALLMSAGNAPLFLQFKEAVASVLEPHAGASAYAHHGRRVVEGQRLMQPASDVFLGWVTGPGGREFYVRQLRDAKIKPLVESFDEELLLLYAKICGWALARAHAKASEVAEIAGYLGSSDQFDEAMGDFAIAYADQAERDHAALKAAVRRGAVTVAQEAG</sequence>
<proteinExistence type="predicted"/>
<evidence type="ECO:0000313" key="2">
    <source>
        <dbReference type="EMBL" id="NMJ41141.1"/>
    </source>
</evidence>
<organism evidence="2 3">
    <name type="scientific">Neoroseomonas marina</name>
    <dbReference type="NCBI Taxonomy" id="1232220"/>
    <lineage>
        <taxon>Bacteria</taxon>
        <taxon>Pseudomonadati</taxon>
        <taxon>Pseudomonadota</taxon>
        <taxon>Alphaproteobacteria</taxon>
        <taxon>Acetobacterales</taxon>
        <taxon>Acetobacteraceae</taxon>
        <taxon>Neoroseomonas</taxon>
    </lineage>
</organism>
<dbReference type="Pfam" id="PF10009">
    <property type="entry name" value="DUF2252"/>
    <property type="match status" value="1"/>
</dbReference>